<comment type="caution">
    <text evidence="7">The sequence shown here is derived from an EMBL/GenBank/DDBJ whole genome shotgun (WGS) entry which is preliminary data.</text>
</comment>
<feature type="transmembrane region" description="Helical" evidence="5">
    <location>
        <begin position="55"/>
        <end position="74"/>
    </location>
</feature>
<evidence type="ECO:0000256" key="5">
    <source>
        <dbReference type="SAM" id="Phobius"/>
    </source>
</evidence>
<feature type="transmembrane region" description="Helical" evidence="5">
    <location>
        <begin position="12"/>
        <end position="34"/>
    </location>
</feature>
<reference evidence="8" key="1">
    <citation type="journal article" date="2019" name="Int. J. Syst. Evol. Microbiol.">
        <title>The Global Catalogue of Microorganisms (GCM) 10K type strain sequencing project: providing services to taxonomists for standard genome sequencing and annotation.</title>
        <authorList>
            <consortium name="The Broad Institute Genomics Platform"/>
            <consortium name="The Broad Institute Genome Sequencing Center for Infectious Disease"/>
            <person name="Wu L."/>
            <person name="Ma J."/>
        </authorList>
    </citation>
    <scope>NUCLEOTIDE SEQUENCE [LARGE SCALE GENOMIC DNA]</scope>
    <source>
        <strain evidence="8">NBRC 110140</strain>
    </source>
</reference>
<dbReference type="Gene3D" id="1.20.1540.10">
    <property type="entry name" value="Rhomboid-like"/>
    <property type="match status" value="1"/>
</dbReference>
<organism evidence="7 8">
    <name type="scientific">Amylibacter marinus</name>
    <dbReference type="NCBI Taxonomy" id="1475483"/>
    <lineage>
        <taxon>Bacteria</taxon>
        <taxon>Pseudomonadati</taxon>
        <taxon>Pseudomonadota</taxon>
        <taxon>Alphaproteobacteria</taxon>
        <taxon>Rhodobacterales</taxon>
        <taxon>Paracoccaceae</taxon>
        <taxon>Amylibacter</taxon>
    </lineage>
</organism>
<feature type="transmembrane region" description="Helical" evidence="5">
    <location>
        <begin position="197"/>
        <end position="214"/>
    </location>
</feature>
<dbReference type="GO" id="GO:0006508">
    <property type="term" value="P:proteolysis"/>
    <property type="evidence" value="ECO:0007669"/>
    <property type="project" value="UniProtKB-KW"/>
</dbReference>
<keyword evidence="8" id="KW-1185">Reference proteome</keyword>
<dbReference type="GO" id="GO:0008233">
    <property type="term" value="F:peptidase activity"/>
    <property type="evidence" value="ECO:0007669"/>
    <property type="project" value="UniProtKB-KW"/>
</dbReference>
<feature type="transmembrane region" description="Helical" evidence="5">
    <location>
        <begin position="114"/>
        <end position="134"/>
    </location>
</feature>
<proteinExistence type="predicted"/>
<name>A0ABQ5VV21_9RHOB</name>
<evidence type="ECO:0000256" key="2">
    <source>
        <dbReference type="ARBA" id="ARBA00022692"/>
    </source>
</evidence>
<keyword evidence="3 5" id="KW-1133">Transmembrane helix</keyword>
<evidence type="ECO:0000313" key="7">
    <source>
        <dbReference type="EMBL" id="GLQ35009.1"/>
    </source>
</evidence>
<evidence type="ECO:0000256" key="1">
    <source>
        <dbReference type="ARBA" id="ARBA00004141"/>
    </source>
</evidence>
<evidence type="ECO:0000256" key="3">
    <source>
        <dbReference type="ARBA" id="ARBA00022989"/>
    </source>
</evidence>
<dbReference type="RefSeq" id="WP_284377094.1">
    <property type="nucleotide sequence ID" value="NZ_BSNN01000002.1"/>
</dbReference>
<dbReference type="SUPFAM" id="SSF144091">
    <property type="entry name" value="Rhomboid-like"/>
    <property type="match status" value="1"/>
</dbReference>
<dbReference type="InterPro" id="IPR022764">
    <property type="entry name" value="Peptidase_S54_rhomboid_dom"/>
</dbReference>
<keyword evidence="4 5" id="KW-0472">Membrane</keyword>
<evidence type="ECO:0000259" key="6">
    <source>
        <dbReference type="Pfam" id="PF01694"/>
    </source>
</evidence>
<comment type="subcellular location">
    <subcellularLocation>
        <location evidence="1">Membrane</location>
        <topology evidence="1">Multi-pass membrane protein</topology>
    </subcellularLocation>
</comment>
<feature type="transmembrane region" description="Helical" evidence="5">
    <location>
        <begin position="172"/>
        <end position="191"/>
    </location>
</feature>
<dbReference type="Pfam" id="PF01694">
    <property type="entry name" value="Rhomboid"/>
    <property type="match status" value="1"/>
</dbReference>
<protein>
    <submittedName>
        <fullName evidence="7">Rhomboid family intramembrane serine protease</fullName>
    </submittedName>
</protein>
<feature type="domain" description="Peptidase S54 rhomboid" evidence="6">
    <location>
        <begin position="76"/>
        <end position="214"/>
    </location>
</feature>
<dbReference type="Proteomes" id="UP001156694">
    <property type="component" value="Unassembled WGS sequence"/>
</dbReference>
<evidence type="ECO:0000256" key="4">
    <source>
        <dbReference type="ARBA" id="ARBA00023136"/>
    </source>
</evidence>
<keyword evidence="7" id="KW-0378">Hydrolase</keyword>
<sequence>MFDPNANASPFNSVPAVIVVLVVLMAGIEVIFQLGEAGFIGGREAIGWRLEYSRAFGFVGAIFDWMIQNASYPIEHIIRFVTYIFIHTGAIHALFVCVFTLAMGKYVGEICHPLAVLAMFLLSGLFGALAQALFTTGNTLLLGGYPAVYGLIGAFTWLQFVLMRDRGDNGYMAFRLIGFLIVIQLLYMLAFGGNNDLAAELTGFATGFSLAILLEPKAAARWRALLTRIRAR</sequence>
<keyword evidence="7" id="KW-0645">Protease</keyword>
<keyword evidence="2 5" id="KW-0812">Transmembrane</keyword>
<dbReference type="EMBL" id="BSNN01000002">
    <property type="protein sequence ID" value="GLQ35009.1"/>
    <property type="molecule type" value="Genomic_DNA"/>
</dbReference>
<gene>
    <name evidence="7" type="ORF">GCM10007939_12920</name>
</gene>
<evidence type="ECO:0000313" key="8">
    <source>
        <dbReference type="Proteomes" id="UP001156694"/>
    </source>
</evidence>
<accession>A0ABQ5VV21</accession>
<feature type="transmembrane region" description="Helical" evidence="5">
    <location>
        <begin position="80"/>
        <end position="102"/>
    </location>
</feature>
<feature type="transmembrane region" description="Helical" evidence="5">
    <location>
        <begin position="140"/>
        <end position="160"/>
    </location>
</feature>
<dbReference type="InterPro" id="IPR035952">
    <property type="entry name" value="Rhomboid-like_sf"/>
</dbReference>